<name>A0A3M6QP90_9BURK</name>
<proteinExistence type="predicted"/>
<protein>
    <submittedName>
        <fullName evidence="1">LysR family transcriptional regulator</fullName>
    </submittedName>
</protein>
<dbReference type="InterPro" id="IPR036388">
    <property type="entry name" value="WH-like_DNA-bd_sf"/>
</dbReference>
<gene>
    <name evidence="1" type="ORF">D8I35_15545</name>
</gene>
<evidence type="ECO:0000313" key="1">
    <source>
        <dbReference type="EMBL" id="RMX04212.1"/>
    </source>
</evidence>
<accession>A0A3M6QP90</accession>
<comment type="caution">
    <text evidence="1">The sequence shown here is derived from an EMBL/GenBank/DDBJ whole genome shotgun (WGS) entry which is preliminary data.</text>
</comment>
<dbReference type="AlphaFoldDB" id="A0A3M6QP90"/>
<dbReference type="InterPro" id="IPR051815">
    <property type="entry name" value="Molybdate_resp_trans_reg"/>
</dbReference>
<sequence length="115" mass="12177">MQSKVRFRLRVYREDTVAIGPGKVALLEAIALAGSISGAARQLDMSYRRAWLLLEELNHALHAPAVTTVTGGARGGGAVLTAVGERLIGHYRAIERTAREAAAADIAALTDMLAP</sequence>
<dbReference type="Gene3D" id="1.10.10.10">
    <property type="entry name" value="Winged helix-like DNA-binding domain superfamily/Winged helix DNA-binding domain"/>
    <property type="match status" value="1"/>
</dbReference>
<dbReference type="EMBL" id="RDQO01000005">
    <property type="protein sequence ID" value="RMX04212.1"/>
    <property type="molecule type" value="Genomic_DNA"/>
</dbReference>
<dbReference type="PANTHER" id="PTHR30432">
    <property type="entry name" value="TRANSCRIPTIONAL REGULATOR MODE"/>
    <property type="match status" value="1"/>
</dbReference>
<dbReference type="RefSeq" id="WP_122230974.1">
    <property type="nucleotide sequence ID" value="NZ_RDQO01000005.1"/>
</dbReference>
<reference evidence="1 2" key="1">
    <citation type="submission" date="2018-10" db="EMBL/GenBank/DDBJ databases">
        <title>Draft genome of Cortibacter populi DSM10536.</title>
        <authorList>
            <person name="Bernier A.-M."/>
            <person name="Bernard K."/>
        </authorList>
    </citation>
    <scope>NUCLEOTIDE SEQUENCE [LARGE SCALE GENOMIC DNA]</scope>
    <source>
        <strain evidence="1 2">DSM 105136</strain>
    </source>
</reference>
<organism evidence="1 2">
    <name type="scientific">Corticibacter populi</name>
    <dbReference type="NCBI Taxonomy" id="1550736"/>
    <lineage>
        <taxon>Bacteria</taxon>
        <taxon>Pseudomonadati</taxon>
        <taxon>Pseudomonadota</taxon>
        <taxon>Betaproteobacteria</taxon>
        <taxon>Burkholderiales</taxon>
        <taxon>Comamonadaceae</taxon>
        <taxon>Corticibacter</taxon>
    </lineage>
</organism>
<dbReference type="SUPFAM" id="SSF46785">
    <property type="entry name" value="Winged helix' DNA-binding domain"/>
    <property type="match status" value="1"/>
</dbReference>
<dbReference type="PANTHER" id="PTHR30432:SF1">
    <property type="entry name" value="DNA-BINDING TRANSCRIPTIONAL DUAL REGULATOR MODE"/>
    <property type="match status" value="1"/>
</dbReference>
<dbReference type="InterPro" id="IPR036390">
    <property type="entry name" value="WH_DNA-bd_sf"/>
</dbReference>
<keyword evidence="2" id="KW-1185">Reference proteome</keyword>
<dbReference type="Proteomes" id="UP000278006">
    <property type="component" value="Unassembled WGS sequence"/>
</dbReference>
<evidence type="ECO:0000313" key="2">
    <source>
        <dbReference type="Proteomes" id="UP000278006"/>
    </source>
</evidence>